<dbReference type="RefSeq" id="WP_096882383.1">
    <property type="nucleotide sequence ID" value="NZ_CP023482.1"/>
</dbReference>
<organism evidence="2 3">
    <name type="scientific">Dermabacter jinjuensis</name>
    <dbReference type="NCBI Taxonomy" id="1667168"/>
    <lineage>
        <taxon>Bacteria</taxon>
        <taxon>Bacillati</taxon>
        <taxon>Actinomycetota</taxon>
        <taxon>Actinomycetes</taxon>
        <taxon>Micrococcales</taxon>
        <taxon>Dermabacteraceae</taxon>
        <taxon>Dermabacter</taxon>
    </lineage>
</organism>
<evidence type="ECO:0000313" key="3">
    <source>
        <dbReference type="Proteomes" id="UP000815698"/>
    </source>
</evidence>
<proteinExistence type="predicted"/>
<sequence>MADSPRETPRPGAPSPAALAGRTRAKREVRQVDYSALPELARRRAAGEDHADLLAEAEKRREEQREDQREAKTAAKGAREKANEAESLDIDRGFGAPPAGTVVTLNPTDPRPFTRPLTVHEDEVRTVSGASFARITHDIIVLTVADPEDAWTSDNGASDHFQRGDWTVQVRRADNHVIGAFPTAYALSVRPEEVDSFDPADFAGPSNRRKKGTRHPGDRAALKRRLEEHGFVVTTSGATHGKITHPDLPGLFAPWASTPSDRRHPQLVTAQVKRVFGIDIREAPSEP</sequence>
<accession>A0ABN5DN96</accession>
<evidence type="ECO:0000256" key="1">
    <source>
        <dbReference type="SAM" id="MobiDB-lite"/>
    </source>
</evidence>
<feature type="region of interest" description="Disordered" evidence="1">
    <location>
        <begin position="1"/>
        <end position="115"/>
    </location>
</feature>
<evidence type="ECO:0000313" key="2">
    <source>
        <dbReference type="EMBL" id="ATH95804.1"/>
    </source>
</evidence>
<gene>
    <name evidence="2" type="ORF">COP05_00875</name>
</gene>
<dbReference type="EMBL" id="CP023482">
    <property type="protein sequence ID" value="ATH95804.1"/>
    <property type="molecule type" value="Genomic_DNA"/>
</dbReference>
<protein>
    <submittedName>
        <fullName evidence="2">Uncharacterized protein</fullName>
    </submittedName>
</protein>
<keyword evidence="3" id="KW-1185">Reference proteome</keyword>
<dbReference type="Proteomes" id="UP000815698">
    <property type="component" value="Chromosome"/>
</dbReference>
<feature type="region of interest" description="Disordered" evidence="1">
    <location>
        <begin position="197"/>
        <end position="218"/>
    </location>
</feature>
<feature type="compositionally biased region" description="Basic and acidic residues" evidence="1">
    <location>
        <begin position="40"/>
        <end position="92"/>
    </location>
</feature>
<reference evidence="2 3" key="1">
    <citation type="journal article" date="2016" name="Int. J. Syst. Evol. Microbiol.">
        <title>Dermabacter jinjuensis sp. nov., a novel species of the genus Dermabacter isolated from a clinical specimen.</title>
        <authorList>
            <person name="Park Y.K."/>
            <person name="Lee K.M."/>
            <person name="Lee W.K."/>
            <person name="Cho M.J."/>
            <person name="Lee H.S."/>
            <person name="Cho Y.G."/>
            <person name="Lee Y.C."/>
            <person name="Lee W.K."/>
            <person name="Seong W.K."/>
            <person name="Hwang K.J."/>
        </authorList>
    </citation>
    <scope>NUCLEOTIDE SEQUENCE [LARGE SCALE GENOMIC DNA]</scope>
    <source>
        <strain evidence="2 3">32T</strain>
    </source>
</reference>
<name>A0ABN5DN96_9MICO</name>